<reference evidence="2" key="2">
    <citation type="journal article" date="2015" name="Gigascience">
        <title>Reconstructing a comprehensive transcriptome assembly of a white-pupal translocated strain of the pest fruit fly Bactrocera cucurbitae.</title>
        <authorList>
            <person name="Sim S.B."/>
            <person name="Calla B."/>
            <person name="Hall B."/>
            <person name="DeRego T."/>
            <person name="Geib S.M."/>
        </authorList>
    </citation>
    <scope>NUCLEOTIDE SEQUENCE</scope>
</reference>
<dbReference type="AlphaFoldDB" id="A0A0A1WKA5"/>
<reference evidence="2" key="1">
    <citation type="submission" date="2014-11" db="EMBL/GenBank/DDBJ databases">
        <authorList>
            <person name="Geib S."/>
        </authorList>
    </citation>
    <scope>NUCLEOTIDE SEQUENCE</scope>
</reference>
<feature type="compositionally biased region" description="Polar residues" evidence="1">
    <location>
        <begin position="46"/>
        <end position="66"/>
    </location>
</feature>
<feature type="compositionally biased region" description="Basic residues" evidence="1">
    <location>
        <begin position="121"/>
        <end position="139"/>
    </location>
</feature>
<protein>
    <submittedName>
        <fullName evidence="2">Uncharacterized protein</fullName>
    </submittedName>
</protein>
<feature type="compositionally biased region" description="Low complexity" evidence="1">
    <location>
        <begin position="87"/>
        <end position="96"/>
    </location>
</feature>
<dbReference type="OrthoDB" id="8070074at2759"/>
<proteinExistence type="predicted"/>
<accession>A0A0A1WKA5</accession>
<gene>
    <name evidence="2" type="ORF">g.55837</name>
</gene>
<evidence type="ECO:0000256" key="1">
    <source>
        <dbReference type="SAM" id="MobiDB-lite"/>
    </source>
</evidence>
<sequence>MRRSQRLMKYRDVRNKAERLDKSSNSITDDRNAKQHIQNFERKTDNGSNSNEFSLPQLSNSISDGQSIDVKKDTWNKSSKTNAKVQEVNTNNSNTTEENKATMRSQNNKRCTAAPSSSTTRRGRKRGTSRSKINRQNKKMRTAAISNEFEVKAPFISIDNYFNPIRNPLMQVANAQTRLNNDFYCHNTNMPTNYLQTTKDSLLPPMYPNHFVNQNYNNSFINQQQLQSFAALDANIQPAMHFPTPDLTQSLDFDSSTSTISLSDSLRELFGCDDIRDVLKLDKVIFRMSRLHLQTLAFVLNIEFDYLHSLIEKIMKLDTETLQKVIFAFQPEANQQNDTVTNE</sequence>
<name>A0A0A1WKA5_ZEUCU</name>
<evidence type="ECO:0000313" key="2">
    <source>
        <dbReference type="EMBL" id="JAC98959.1"/>
    </source>
</evidence>
<feature type="compositionally biased region" description="Basic and acidic residues" evidence="1">
    <location>
        <begin position="13"/>
        <end position="45"/>
    </location>
</feature>
<organism evidence="2">
    <name type="scientific">Zeugodacus cucurbitae</name>
    <name type="common">Melon fruit fly</name>
    <name type="synonym">Bactrocera cucurbitae</name>
    <dbReference type="NCBI Taxonomy" id="28588"/>
    <lineage>
        <taxon>Eukaryota</taxon>
        <taxon>Metazoa</taxon>
        <taxon>Ecdysozoa</taxon>
        <taxon>Arthropoda</taxon>
        <taxon>Hexapoda</taxon>
        <taxon>Insecta</taxon>
        <taxon>Pterygota</taxon>
        <taxon>Neoptera</taxon>
        <taxon>Endopterygota</taxon>
        <taxon>Diptera</taxon>
        <taxon>Brachycera</taxon>
        <taxon>Muscomorpha</taxon>
        <taxon>Tephritoidea</taxon>
        <taxon>Tephritidae</taxon>
        <taxon>Zeugodacus</taxon>
        <taxon>Zeugodacus</taxon>
    </lineage>
</organism>
<feature type="region of interest" description="Disordered" evidence="1">
    <location>
        <begin position="13"/>
        <end position="139"/>
    </location>
</feature>
<dbReference type="EMBL" id="GBXI01015332">
    <property type="protein sequence ID" value="JAC98959.1"/>
    <property type="molecule type" value="Transcribed_RNA"/>
</dbReference>